<evidence type="ECO:0000256" key="1">
    <source>
        <dbReference type="SAM" id="MobiDB-lite"/>
    </source>
</evidence>
<comment type="caution">
    <text evidence="2">The sequence shown here is derived from an EMBL/GenBank/DDBJ whole genome shotgun (WGS) entry which is preliminary data.</text>
</comment>
<proteinExistence type="predicted"/>
<dbReference type="InParanoid" id="A0A151ZIX0"/>
<sequence length="128" mass="14931">MSSKNNKTRVVNVDDIILFNEEDNIINQHETDDYQINDIQKLITKRDRKYGRGSRIEYLARINGLTEDHDIWYAASHLSRTEYGSQLVQDFEDAQTIDDIDPVNPNQLEIEDNFDLSDNNDLSDEDHS</sequence>
<name>A0A151ZIX0_TIELA</name>
<feature type="region of interest" description="Disordered" evidence="1">
    <location>
        <begin position="97"/>
        <end position="128"/>
    </location>
</feature>
<dbReference type="EMBL" id="LODT01000025">
    <property type="protein sequence ID" value="KYQ93913.1"/>
    <property type="molecule type" value="Genomic_DNA"/>
</dbReference>
<dbReference type="Gene3D" id="2.40.50.40">
    <property type="match status" value="1"/>
</dbReference>
<evidence type="ECO:0000313" key="2">
    <source>
        <dbReference type="EMBL" id="KYQ93913.1"/>
    </source>
</evidence>
<reference evidence="2 3" key="1">
    <citation type="submission" date="2015-12" db="EMBL/GenBank/DDBJ databases">
        <title>Dictyostelia acquired genes for synthesis and detection of signals that induce cell-type specialization by lateral gene transfer from prokaryotes.</title>
        <authorList>
            <person name="Gloeckner G."/>
            <person name="Schaap P."/>
        </authorList>
    </citation>
    <scope>NUCLEOTIDE SEQUENCE [LARGE SCALE GENOMIC DNA]</scope>
    <source>
        <strain evidence="2 3">TK</strain>
    </source>
</reference>
<gene>
    <name evidence="2" type="ORF">DLAC_05322</name>
</gene>
<dbReference type="OrthoDB" id="8057740at2759"/>
<dbReference type="Proteomes" id="UP000076078">
    <property type="component" value="Unassembled WGS sequence"/>
</dbReference>
<accession>A0A151ZIX0</accession>
<organism evidence="2 3">
    <name type="scientific">Tieghemostelium lacteum</name>
    <name type="common">Slime mold</name>
    <name type="synonym">Dictyostelium lacteum</name>
    <dbReference type="NCBI Taxonomy" id="361077"/>
    <lineage>
        <taxon>Eukaryota</taxon>
        <taxon>Amoebozoa</taxon>
        <taxon>Evosea</taxon>
        <taxon>Eumycetozoa</taxon>
        <taxon>Dictyostelia</taxon>
        <taxon>Dictyosteliales</taxon>
        <taxon>Raperosteliaceae</taxon>
        <taxon>Tieghemostelium</taxon>
    </lineage>
</organism>
<protein>
    <submittedName>
        <fullName evidence="2">Uncharacterized protein</fullName>
    </submittedName>
</protein>
<evidence type="ECO:0000313" key="3">
    <source>
        <dbReference type="Proteomes" id="UP000076078"/>
    </source>
</evidence>
<dbReference type="AlphaFoldDB" id="A0A151ZIX0"/>
<keyword evidence="3" id="KW-1185">Reference proteome</keyword>